<dbReference type="AlphaFoldDB" id="D1P8G9"/>
<dbReference type="eggNOG" id="COG3628">
    <property type="taxonomic scope" value="Bacteria"/>
</dbReference>
<dbReference type="Proteomes" id="UP000005512">
    <property type="component" value="Unassembled WGS sequence"/>
</dbReference>
<accession>D1P8G9</accession>
<name>D1P8G9_9GAMM</name>
<evidence type="ECO:0008006" key="3">
    <source>
        <dbReference type="Google" id="ProtNLM"/>
    </source>
</evidence>
<protein>
    <recommendedName>
        <fullName evidence="3">Baseplate assembly protein W</fullName>
    </recommendedName>
</protein>
<organism evidence="1 2">
    <name type="scientific">Providencia rustigianii DSM 4541</name>
    <dbReference type="NCBI Taxonomy" id="500637"/>
    <lineage>
        <taxon>Bacteria</taxon>
        <taxon>Pseudomonadati</taxon>
        <taxon>Pseudomonadota</taxon>
        <taxon>Gammaproteobacteria</taxon>
        <taxon>Enterobacterales</taxon>
        <taxon>Morganellaceae</taxon>
        <taxon>Providencia</taxon>
    </lineage>
</organism>
<gene>
    <name evidence="1" type="ORF">PROVRUST_08550</name>
</gene>
<evidence type="ECO:0000313" key="2">
    <source>
        <dbReference type="Proteomes" id="UP000005512"/>
    </source>
</evidence>
<reference evidence="1" key="1">
    <citation type="submission" date="2009-12" db="EMBL/GenBank/DDBJ databases">
        <authorList>
            <person name="Weinstock G."/>
            <person name="Sodergren E."/>
            <person name="Clifton S."/>
            <person name="Fulton L."/>
            <person name="Fulton B."/>
            <person name="Courtney L."/>
            <person name="Fronick C."/>
            <person name="Harrison M."/>
            <person name="Strong C."/>
            <person name="Farmer C."/>
            <person name="Delahaunty K."/>
            <person name="Markovic C."/>
            <person name="Hall O."/>
            <person name="Minx P."/>
            <person name="Tomlinson C."/>
            <person name="Mitreva M."/>
            <person name="Nelson J."/>
            <person name="Hou S."/>
            <person name="Wollam A."/>
            <person name="Pepin K.H."/>
            <person name="Johnson M."/>
            <person name="Bhonagiri V."/>
            <person name="Nash W.E."/>
            <person name="Warren W."/>
            <person name="Chinwalla A."/>
            <person name="Mardis E.R."/>
            <person name="Wilson R.K."/>
        </authorList>
    </citation>
    <scope>NUCLEOTIDE SEQUENCE [LARGE SCALE GENOMIC DNA]</scope>
    <source>
        <strain evidence="1">DSM 4541</strain>
    </source>
</reference>
<dbReference type="STRING" id="500637.PROVRUST_08550"/>
<dbReference type="HOGENOM" id="CLU_213507_0_0_6"/>
<dbReference type="SUPFAM" id="SSF160719">
    <property type="entry name" value="gpW/gp25-like"/>
    <property type="match status" value="1"/>
</dbReference>
<sequence>MKYQGMSRIDGTAISDIEHIRQSVRDILITPIGSRIIRRTYGSLLSELIDQ</sequence>
<keyword evidence="2" id="KW-1185">Reference proteome</keyword>
<proteinExistence type="predicted"/>
<dbReference type="EMBL" id="ABXV02000144">
    <property type="protein sequence ID" value="EFB70317.1"/>
    <property type="molecule type" value="Genomic_DNA"/>
</dbReference>
<comment type="caution">
    <text evidence="1">The sequence shown here is derived from an EMBL/GenBank/DDBJ whole genome shotgun (WGS) entry which is preliminary data.</text>
</comment>
<evidence type="ECO:0000313" key="1">
    <source>
        <dbReference type="EMBL" id="EFB70317.1"/>
    </source>
</evidence>
<dbReference type="Gene3D" id="3.10.450.40">
    <property type="match status" value="1"/>
</dbReference>
<feature type="non-terminal residue" evidence="1">
    <location>
        <position position="51"/>
    </location>
</feature>